<dbReference type="Proteomes" id="UP000002204">
    <property type="component" value="Chromosome"/>
</dbReference>
<dbReference type="eggNOG" id="ENOG5031GP6">
    <property type="taxonomic scope" value="Bacteria"/>
</dbReference>
<organism evidence="1 2">
    <name type="scientific">Rhodococcus erythropolis (strain PR4 / NBRC 100887)</name>
    <dbReference type="NCBI Taxonomy" id="234621"/>
    <lineage>
        <taxon>Bacteria</taxon>
        <taxon>Bacillati</taxon>
        <taxon>Actinomycetota</taxon>
        <taxon>Actinomycetes</taxon>
        <taxon>Mycobacteriales</taxon>
        <taxon>Nocardiaceae</taxon>
        <taxon>Rhodococcus</taxon>
        <taxon>Rhodococcus erythropolis group</taxon>
    </lineage>
</organism>
<name>C0ZXZ0_RHOE4</name>
<accession>C0ZXZ0</accession>
<dbReference type="AlphaFoldDB" id="C0ZXZ0"/>
<sequence>MMLLLNHTCTVSRDSPVGTNGRMKMQLYKTGIRCLALPMGSAVTIQNEMQMGRGFEVSMGPGEDIKVGDQLSCNGMILSVKYIRDYTNVPPVSHIELVCEQVI</sequence>
<protein>
    <submittedName>
        <fullName evidence="1">Uncharacterized protein</fullName>
    </submittedName>
</protein>
<dbReference type="KEGG" id="rer:RER_25170"/>
<proteinExistence type="predicted"/>
<reference evidence="1 2" key="2">
    <citation type="journal article" date="2006" name="Environ. Microbiol.">
        <title>Sequence analysis of three plasmids harboured in Rhodococcus erythropolis strain PR4.</title>
        <authorList>
            <person name="Sekine M."/>
            <person name="Tanikawa S."/>
            <person name="Omata S."/>
            <person name="Saito M."/>
            <person name="Fujisawa T."/>
            <person name="Tsukatani N."/>
            <person name="Tajima T."/>
            <person name="Sekigawa T."/>
            <person name="Kosugi H."/>
            <person name="Matsuo Y."/>
            <person name="Nishiko R."/>
            <person name="Imamura K."/>
            <person name="Ito M."/>
            <person name="Narita H."/>
            <person name="Tago S."/>
            <person name="Fujita N."/>
            <person name="Harayama S."/>
        </authorList>
    </citation>
    <scope>NUCLEOTIDE SEQUENCE [LARGE SCALE GENOMIC DNA]</scope>
    <source>
        <strain evidence="2">PR4 / NBRC 100887</strain>
    </source>
</reference>
<evidence type="ECO:0000313" key="2">
    <source>
        <dbReference type="Proteomes" id="UP000002204"/>
    </source>
</evidence>
<gene>
    <name evidence="1" type="ordered locus">RER_25170</name>
</gene>
<evidence type="ECO:0000313" key="1">
    <source>
        <dbReference type="EMBL" id="BAH33225.1"/>
    </source>
</evidence>
<dbReference type="HOGENOM" id="CLU_2261619_0_0_11"/>
<reference evidence="2" key="1">
    <citation type="submission" date="2005-03" db="EMBL/GenBank/DDBJ databases">
        <title>Comparison of the complete genome sequences of Rhodococcus erythropolis PR4 and Rhodococcus opacus B4.</title>
        <authorList>
            <person name="Takarada H."/>
            <person name="Sekine M."/>
            <person name="Hosoyama A."/>
            <person name="Yamada R."/>
            <person name="Fujisawa T."/>
            <person name="Omata S."/>
            <person name="Shimizu A."/>
            <person name="Tsukatani N."/>
            <person name="Tanikawa S."/>
            <person name="Fujita N."/>
            <person name="Harayama S."/>
        </authorList>
    </citation>
    <scope>NUCLEOTIDE SEQUENCE [LARGE SCALE GENOMIC DNA]</scope>
    <source>
        <strain evidence="2">PR4 / NBRC 100887</strain>
    </source>
</reference>
<dbReference type="EMBL" id="AP008957">
    <property type="protein sequence ID" value="BAH33225.1"/>
    <property type="molecule type" value="Genomic_DNA"/>
</dbReference>